<dbReference type="Gene3D" id="1.10.238.10">
    <property type="entry name" value="EF-hand"/>
    <property type="match status" value="1"/>
</dbReference>
<dbReference type="PANTHER" id="PTHR10037">
    <property type="entry name" value="VOLTAGE-GATED CATION CHANNEL CALCIUM AND SODIUM"/>
    <property type="match status" value="1"/>
</dbReference>
<keyword evidence="10" id="KW-1185">Reference proteome</keyword>
<dbReference type="InterPro" id="IPR005821">
    <property type="entry name" value="Ion_trans_dom"/>
</dbReference>
<feature type="region of interest" description="Disordered" evidence="6">
    <location>
        <begin position="99"/>
        <end position="168"/>
    </location>
</feature>
<dbReference type="GO" id="GO:0034220">
    <property type="term" value="P:monoatomic ion transmembrane transport"/>
    <property type="evidence" value="ECO:0007669"/>
    <property type="project" value="UniProtKB-KW"/>
</dbReference>
<dbReference type="InterPro" id="IPR002048">
    <property type="entry name" value="EF_hand_dom"/>
</dbReference>
<evidence type="ECO:0000256" key="7">
    <source>
        <dbReference type="SAM" id="Phobius"/>
    </source>
</evidence>
<dbReference type="PANTHER" id="PTHR10037:SF62">
    <property type="entry name" value="SODIUM CHANNEL PROTEIN 60E"/>
    <property type="match status" value="1"/>
</dbReference>
<dbReference type="Pfam" id="PF00520">
    <property type="entry name" value="Ion_trans"/>
    <property type="match status" value="1"/>
</dbReference>
<evidence type="ECO:0000256" key="6">
    <source>
        <dbReference type="SAM" id="MobiDB-lite"/>
    </source>
</evidence>
<dbReference type="SUPFAM" id="SSF81324">
    <property type="entry name" value="Voltage-gated potassium channels"/>
    <property type="match status" value="1"/>
</dbReference>
<dbReference type="InterPro" id="IPR011992">
    <property type="entry name" value="EF-hand-dom_pair"/>
</dbReference>
<comment type="caution">
    <text evidence="9">The sequence shown here is derived from an EMBL/GenBank/DDBJ whole genome shotgun (WGS) entry which is preliminary data.</text>
</comment>
<keyword evidence="3" id="KW-0106">Calcium</keyword>
<comment type="subcellular location">
    <subcellularLocation>
        <location evidence="1">Membrane</location>
        <topology evidence="1">Multi-pass membrane protein</topology>
    </subcellularLocation>
</comment>
<dbReference type="EMBL" id="CAXAMN010001547">
    <property type="protein sequence ID" value="CAK8995022.1"/>
    <property type="molecule type" value="Genomic_DNA"/>
</dbReference>
<feature type="compositionally biased region" description="Basic and acidic residues" evidence="6">
    <location>
        <begin position="141"/>
        <end position="167"/>
    </location>
</feature>
<dbReference type="PROSITE" id="PS50222">
    <property type="entry name" value="EF_HAND_2"/>
    <property type="match status" value="1"/>
</dbReference>
<evidence type="ECO:0000256" key="5">
    <source>
        <dbReference type="ARBA" id="ARBA00023136"/>
    </source>
</evidence>
<keyword evidence="2 7" id="KW-0812">Transmembrane</keyword>
<reference evidence="9 10" key="1">
    <citation type="submission" date="2024-02" db="EMBL/GenBank/DDBJ databases">
        <authorList>
            <person name="Chen Y."/>
            <person name="Shah S."/>
            <person name="Dougan E. K."/>
            <person name="Thang M."/>
            <person name="Chan C."/>
        </authorList>
    </citation>
    <scope>NUCLEOTIDE SEQUENCE [LARGE SCALE GENOMIC DNA]</scope>
</reference>
<feature type="compositionally biased region" description="Basic and acidic residues" evidence="6">
    <location>
        <begin position="235"/>
        <end position="247"/>
    </location>
</feature>
<evidence type="ECO:0000256" key="3">
    <source>
        <dbReference type="ARBA" id="ARBA00022837"/>
    </source>
</evidence>
<feature type="domain" description="EF-hand" evidence="8">
    <location>
        <begin position="538"/>
        <end position="573"/>
    </location>
</feature>
<feature type="region of interest" description="Disordered" evidence="6">
    <location>
        <begin position="1"/>
        <end position="24"/>
    </location>
</feature>
<name>A0ABP0HXS0_9DINO</name>
<keyword evidence="4 7" id="KW-1133">Transmembrane helix</keyword>
<accession>A0ABP0HXS0</accession>
<evidence type="ECO:0000256" key="1">
    <source>
        <dbReference type="ARBA" id="ARBA00004141"/>
    </source>
</evidence>
<evidence type="ECO:0000256" key="4">
    <source>
        <dbReference type="ARBA" id="ARBA00022989"/>
    </source>
</evidence>
<dbReference type="InterPro" id="IPR043203">
    <property type="entry name" value="VGCC_Ca_Na"/>
</dbReference>
<gene>
    <name evidence="9" type="ORF">CCMP2556_LOCUS3878</name>
</gene>
<dbReference type="InterPro" id="IPR027359">
    <property type="entry name" value="Volt_channel_dom_sf"/>
</dbReference>
<sequence length="685" mass="77503">MSHSFGRPPATEQPETSRGEASVTQRELQIFLEGHLDSVVASLSAQLSSLTEQYAQDVRKTIQDHQSRLVENNFHSLAALHFQPDGSLKELMEVSERRLRYPSQDSRPSGPGCLQKSFDLQGQSKPDAQGDDIVPPLPAVLEEKDRDEPEGLRFSHESSHEKVERIQEAAPVTPGKVKLRLSMESSISNMSQDQGTITPMSPMESDAGGVEVARQPTESKSPFARRLAAGRKSVRQHESGELTPKVSKDSRIGDDRFKKVIGVIESSYSDFVMGILILLNALVMTLELECIGNRSGLAVDQPMTWDCGDTQLFLISEHIFTWIFAGELALRVYAQRCAYFKDLMNIADTVLVILPMLDLYVFKPLAGFSPNIDILRLLRLGKLVRAVRLMRTLRLFQGLRLLVQACSSFLPSLMWSMALLGVCMMMGSLVMGNLLQEFIKDPNEDEEWRLWVWTYYGTAYRAMYTMYELTFAGNWPTRARPVLENVDHSYALFYVVYVTFIVFAVIRVITAVFLRETLEAANNDAELIVQERLRQKAKYVKKLEGIFVAMDESGDGMLTEEEMTELLMDHRVQAYLSSMDLDLSEGEALFRLLQNGEGMVTYEDFIDGVMRCKGPAKAIDQICLQCDLNNLTDSVKYLTAALEQNRIIQKRHERKRRKRPHLTEDFVLMGAGVRHSRVSSPFDRV</sequence>
<feature type="transmembrane region" description="Helical" evidence="7">
    <location>
        <begin position="491"/>
        <end position="514"/>
    </location>
</feature>
<dbReference type="PROSITE" id="PS00018">
    <property type="entry name" value="EF_HAND_1"/>
    <property type="match status" value="1"/>
</dbReference>
<organism evidence="9 10">
    <name type="scientific">Durusdinium trenchii</name>
    <dbReference type="NCBI Taxonomy" id="1381693"/>
    <lineage>
        <taxon>Eukaryota</taxon>
        <taxon>Sar</taxon>
        <taxon>Alveolata</taxon>
        <taxon>Dinophyceae</taxon>
        <taxon>Suessiales</taxon>
        <taxon>Symbiodiniaceae</taxon>
        <taxon>Durusdinium</taxon>
    </lineage>
</organism>
<keyword evidence="5 7" id="KW-0472">Membrane</keyword>
<proteinExistence type="predicted"/>
<feature type="transmembrane region" description="Helical" evidence="7">
    <location>
        <begin position="413"/>
        <end position="436"/>
    </location>
</feature>
<dbReference type="Proteomes" id="UP001642484">
    <property type="component" value="Unassembled WGS sequence"/>
</dbReference>
<evidence type="ECO:0000313" key="9">
    <source>
        <dbReference type="EMBL" id="CAK8995022.1"/>
    </source>
</evidence>
<evidence type="ECO:0000259" key="8">
    <source>
        <dbReference type="PROSITE" id="PS50222"/>
    </source>
</evidence>
<evidence type="ECO:0000256" key="2">
    <source>
        <dbReference type="ARBA" id="ARBA00022692"/>
    </source>
</evidence>
<dbReference type="InterPro" id="IPR018247">
    <property type="entry name" value="EF_Hand_1_Ca_BS"/>
</dbReference>
<dbReference type="Gene3D" id="1.20.120.350">
    <property type="entry name" value="Voltage-gated potassium channels. Chain C"/>
    <property type="match status" value="1"/>
</dbReference>
<feature type="region of interest" description="Disordered" evidence="6">
    <location>
        <begin position="213"/>
        <end position="247"/>
    </location>
</feature>
<dbReference type="Gene3D" id="1.10.287.70">
    <property type="match status" value="1"/>
</dbReference>
<evidence type="ECO:0000313" key="10">
    <source>
        <dbReference type="Proteomes" id="UP001642484"/>
    </source>
</evidence>
<dbReference type="SUPFAM" id="SSF47473">
    <property type="entry name" value="EF-hand"/>
    <property type="match status" value="1"/>
</dbReference>
<protein>
    <recommendedName>
        <fullName evidence="8">EF-hand domain-containing protein</fullName>
    </recommendedName>
</protein>